<protein>
    <submittedName>
        <fullName evidence="2">RNI-like protein</fullName>
    </submittedName>
</protein>
<dbReference type="STRING" id="139420.A0A371DF77"/>
<dbReference type="AlphaFoldDB" id="A0A371DF77"/>
<dbReference type="InterPro" id="IPR006553">
    <property type="entry name" value="Leu-rich_rpt_Cys-con_subtyp"/>
</dbReference>
<feature type="region of interest" description="Disordered" evidence="1">
    <location>
        <begin position="160"/>
        <end position="182"/>
    </location>
</feature>
<proteinExistence type="predicted"/>
<feature type="compositionally biased region" description="Low complexity" evidence="1">
    <location>
        <begin position="945"/>
        <end position="959"/>
    </location>
</feature>
<gene>
    <name evidence="2" type="ORF">OH76DRAFT_1401964</name>
</gene>
<dbReference type="InterPro" id="IPR032675">
    <property type="entry name" value="LRR_dom_sf"/>
</dbReference>
<feature type="region of interest" description="Disordered" evidence="1">
    <location>
        <begin position="37"/>
        <end position="58"/>
    </location>
</feature>
<evidence type="ECO:0000256" key="1">
    <source>
        <dbReference type="SAM" id="MobiDB-lite"/>
    </source>
</evidence>
<dbReference type="OrthoDB" id="550575at2759"/>
<name>A0A371DF77_9APHY</name>
<dbReference type="SMART" id="SM00367">
    <property type="entry name" value="LRR_CC"/>
    <property type="match status" value="6"/>
</dbReference>
<dbReference type="SUPFAM" id="SSF52047">
    <property type="entry name" value="RNI-like"/>
    <property type="match status" value="1"/>
</dbReference>
<dbReference type="EMBL" id="KZ857396">
    <property type="protein sequence ID" value="RDX51190.1"/>
    <property type="molecule type" value="Genomic_DNA"/>
</dbReference>
<feature type="region of interest" description="Disordered" evidence="1">
    <location>
        <begin position="194"/>
        <end position="216"/>
    </location>
</feature>
<accession>A0A371DF77</accession>
<sequence>MSQTHDIDNDVPFYLELDPYEPLHGSHRLEGYVQEPQHPRSGLYTSTPTVMSPSPDPSHSELYIEPAMFKGIVDGESSSYDVASPQSSSAKGKGISQPVDIQRKELDVQIDVLPVVGSSSSSSDFSLANAWNSPSSSFDPSYLPYDDSACAADIISENVGEPSGFTGKGKGRERPPTLPPLVFLPTGFNYGSPAEWSSTDMSPQTAGPSSYGSGFASIESAQSNHDVTLPVTPEASAPPEHIPARRRSLSSLSVRSTRSLSALSLSKVKVKLAGATRSGNIARRLLFKKGRDSTPETPPTTPTRVADTEVELGHGSCFLPWAPPLKSCTSPPVGTLVDIDVDLSGSVGPLPPLYRPPSGAAMLRAKGRSYTSPLPFPSSTFDIVPITPADIFEPIPLDQTNYFDEYLPRELKLHILATFVHLFEAEHLRVTSTDRWTASLAARSRNRWVGVEKGIRELIKLSQVSKGWQNLVHDGQLWGRLPRLPTPVLSRLCETAGGFVQQLDFAGSTGITPDALVAMTDGLCVDTTIPNDLTSTCLTTINLQGCAGLTTCSLHYLLVRSPMLHTLNVKGLSAVINTTCTILSTYCPNLLSLDMSRCINLDGGGILAMAAAVFDRGETLRLKVLRLNALSRVTDDMMWYLGRAAPDLEVLDLSHAAPLHNSAIDAFVSLTEEEAQNMESVQLSARQAGRDPADPNRYWRRVTRLRHVAFSSCFLLTDHACSHLAHAVPKLELLELAGIGADLQEDGLVRLLETTPYIRRVDLEDASEISDAVLAALTPRVDENPAPQRRGAPPPPPQPGHALEHLIISCAADVTNDALLALIQNCTRLRVLEADGTRMNSAVLKEFVQLSRQRKMVDAYVTAIDCRGIGEHTVKELRPHTRPRLGWRAWEARDLKYLDGRDGEDLNVGQDECDETRVVLKTFYSWQTVDAVRAAREKKRKAARRNGNGSGSSESDGLGYAAGRTRWWSPSGRRPGVVSPGLPGDEDGNGGEGCTIM</sequence>
<dbReference type="GO" id="GO:0031146">
    <property type="term" value="P:SCF-dependent proteasomal ubiquitin-dependent protein catabolic process"/>
    <property type="evidence" value="ECO:0007669"/>
    <property type="project" value="TreeGrafter"/>
</dbReference>
<dbReference type="GO" id="GO:0019005">
    <property type="term" value="C:SCF ubiquitin ligase complex"/>
    <property type="evidence" value="ECO:0007669"/>
    <property type="project" value="TreeGrafter"/>
</dbReference>
<feature type="compositionally biased region" description="Polar residues" evidence="1">
    <location>
        <begin position="195"/>
        <end position="212"/>
    </location>
</feature>
<reference evidence="2 3" key="1">
    <citation type="journal article" date="2018" name="Biotechnol. Biofuels">
        <title>Integrative visual omics of the white-rot fungus Polyporus brumalis exposes the biotechnological potential of its oxidative enzymes for delignifying raw plant biomass.</title>
        <authorList>
            <person name="Miyauchi S."/>
            <person name="Rancon A."/>
            <person name="Drula E."/>
            <person name="Hage H."/>
            <person name="Chaduli D."/>
            <person name="Favel A."/>
            <person name="Grisel S."/>
            <person name="Henrissat B."/>
            <person name="Herpoel-Gimbert I."/>
            <person name="Ruiz-Duenas F.J."/>
            <person name="Chevret D."/>
            <person name="Hainaut M."/>
            <person name="Lin J."/>
            <person name="Wang M."/>
            <person name="Pangilinan J."/>
            <person name="Lipzen A."/>
            <person name="Lesage-Meessen L."/>
            <person name="Navarro D."/>
            <person name="Riley R."/>
            <person name="Grigoriev I.V."/>
            <person name="Zhou S."/>
            <person name="Raouche S."/>
            <person name="Rosso M.N."/>
        </authorList>
    </citation>
    <scope>NUCLEOTIDE SEQUENCE [LARGE SCALE GENOMIC DNA]</scope>
    <source>
        <strain evidence="2 3">BRFM 1820</strain>
    </source>
</reference>
<dbReference type="PANTHER" id="PTHR13318">
    <property type="entry name" value="PARTNER OF PAIRED, ISOFORM B-RELATED"/>
    <property type="match status" value="1"/>
</dbReference>
<evidence type="ECO:0000313" key="2">
    <source>
        <dbReference type="EMBL" id="RDX51190.1"/>
    </source>
</evidence>
<feature type="compositionally biased region" description="Polar residues" evidence="1">
    <location>
        <begin position="43"/>
        <end position="52"/>
    </location>
</feature>
<keyword evidence="3" id="KW-1185">Reference proteome</keyword>
<dbReference type="Gene3D" id="3.80.10.10">
    <property type="entry name" value="Ribonuclease Inhibitor"/>
    <property type="match status" value="3"/>
</dbReference>
<feature type="region of interest" description="Disordered" evidence="1">
    <location>
        <begin position="780"/>
        <end position="802"/>
    </location>
</feature>
<evidence type="ECO:0000313" key="3">
    <source>
        <dbReference type="Proteomes" id="UP000256964"/>
    </source>
</evidence>
<feature type="region of interest" description="Disordered" evidence="1">
    <location>
        <begin position="937"/>
        <end position="997"/>
    </location>
</feature>
<dbReference type="Proteomes" id="UP000256964">
    <property type="component" value="Unassembled WGS sequence"/>
</dbReference>
<feature type="region of interest" description="Disordered" evidence="1">
    <location>
        <begin position="229"/>
        <end position="253"/>
    </location>
</feature>
<organism evidence="2 3">
    <name type="scientific">Lentinus brumalis</name>
    <dbReference type="NCBI Taxonomy" id="2498619"/>
    <lineage>
        <taxon>Eukaryota</taxon>
        <taxon>Fungi</taxon>
        <taxon>Dikarya</taxon>
        <taxon>Basidiomycota</taxon>
        <taxon>Agaricomycotina</taxon>
        <taxon>Agaricomycetes</taxon>
        <taxon>Polyporales</taxon>
        <taxon>Polyporaceae</taxon>
        <taxon>Lentinus</taxon>
    </lineage>
</organism>